<name>A0A380BPI2_SPHSI</name>
<dbReference type="RefSeq" id="WP_115169662.1">
    <property type="nucleotide sequence ID" value="NZ_UGYW01000002.1"/>
</dbReference>
<gene>
    <name evidence="1" type="ORF">NCTC11388_01486</name>
</gene>
<dbReference type="AlphaFoldDB" id="A0A380BPI2"/>
<protein>
    <recommendedName>
        <fullName evidence="3">DUF600 domain-containing protein</fullName>
    </recommendedName>
</protein>
<sequence length="141" mass="16344">METIENNINQIVSSTIDNIPTDQWDSCSLTICALHKMIAIKAFYEADGKFISFDPEANGNDITMKIKTLREEMYKIAKDKGAWYTGMFTIVRNGHFDSFFDYDNKPPFKYEPAKDKFLDDLSTFPRKAELMPEWLMSMVKS</sequence>
<evidence type="ECO:0000313" key="2">
    <source>
        <dbReference type="Proteomes" id="UP000254893"/>
    </source>
</evidence>
<reference evidence="1 2" key="1">
    <citation type="submission" date="2018-06" db="EMBL/GenBank/DDBJ databases">
        <authorList>
            <consortium name="Pathogen Informatics"/>
            <person name="Doyle S."/>
        </authorList>
    </citation>
    <scope>NUCLEOTIDE SEQUENCE [LARGE SCALE GENOMIC DNA]</scope>
    <source>
        <strain evidence="1 2">NCTC11388</strain>
    </source>
</reference>
<dbReference type="InterPro" id="IPR036170">
    <property type="entry name" value="YezG-like_sf"/>
</dbReference>
<evidence type="ECO:0008006" key="3">
    <source>
        <dbReference type="Google" id="ProtNLM"/>
    </source>
</evidence>
<dbReference type="SUPFAM" id="SSF160424">
    <property type="entry name" value="BH3703-like"/>
    <property type="match status" value="1"/>
</dbReference>
<dbReference type="Proteomes" id="UP000254893">
    <property type="component" value="Unassembled WGS sequence"/>
</dbReference>
<evidence type="ECO:0000313" key="1">
    <source>
        <dbReference type="EMBL" id="SUJ04695.1"/>
    </source>
</evidence>
<dbReference type="EMBL" id="UGYW01000002">
    <property type="protein sequence ID" value="SUJ04695.1"/>
    <property type="molecule type" value="Genomic_DNA"/>
</dbReference>
<organism evidence="1 2">
    <name type="scientific">Sphingobacterium spiritivorum</name>
    <name type="common">Flavobacterium spiritivorum</name>
    <dbReference type="NCBI Taxonomy" id="258"/>
    <lineage>
        <taxon>Bacteria</taxon>
        <taxon>Pseudomonadati</taxon>
        <taxon>Bacteroidota</taxon>
        <taxon>Sphingobacteriia</taxon>
        <taxon>Sphingobacteriales</taxon>
        <taxon>Sphingobacteriaceae</taxon>
        <taxon>Sphingobacterium</taxon>
    </lineage>
</organism>
<proteinExistence type="predicted"/>
<accession>A0A380BPI2</accession>